<evidence type="ECO:0000313" key="1">
    <source>
        <dbReference type="EMBL" id="KAI8426849.1"/>
    </source>
</evidence>
<name>A0ACC0JS27_CHOFU</name>
<evidence type="ECO:0000313" key="2">
    <source>
        <dbReference type="Proteomes" id="UP001064048"/>
    </source>
</evidence>
<comment type="caution">
    <text evidence="1">The sequence shown here is derived from an EMBL/GenBank/DDBJ whole genome shotgun (WGS) entry which is preliminary data.</text>
</comment>
<dbReference type="Proteomes" id="UP001064048">
    <property type="component" value="Chromosome 26"/>
</dbReference>
<protein>
    <submittedName>
        <fullName evidence="1">Uncharacterized protein</fullName>
    </submittedName>
</protein>
<reference evidence="1 2" key="1">
    <citation type="journal article" date="2022" name="Genome Biol. Evol.">
        <title>The Spruce Budworm Genome: Reconstructing the Evolutionary History of Antifreeze Proteins.</title>
        <authorList>
            <person name="Beliveau C."/>
            <person name="Gagne P."/>
            <person name="Picq S."/>
            <person name="Vernygora O."/>
            <person name="Keeling C.I."/>
            <person name="Pinkney K."/>
            <person name="Doucet D."/>
            <person name="Wen F."/>
            <person name="Johnston J.S."/>
            <person name="Maaroufi H."/>
            <person name="Boyle B."/>
            <person name="Laroche J."/>
            <person name="Dewar K."/>
            <person name="Juretic N."/>
            <person name="Blackburn G."/>
            <person name="Nisole A."/>
            <person name="Brunet B."/>
            <person name="Brandao M."/>
            <person name="Lumley L."/>
            <person name="Duan J."/>
            <person name="Quan G."/>
            <person name="Lucarotti C.J."/>
            <person name="Roe A.D."/>
            <person name="Sperling F.A.H."/>
            <person name="Levesque R.C."/>
            <person name="Cusson M."/>
        </authorList>
    </citation>
    <scope>NUCLEOTIDE SEQUENCE [LARGE SCALE GENOMIC DNA]</scope>
    <source>
        <strain evidence="1">Glfc:IPQL:Cfum</strain>
    </source>
</reference>
<dbReference type="EMBL" id="CM046126">
    <property type="protein sequence ID" value="KAI8426849.1"/>
    <property type="molecule type" value="Genomic_DNA"/>
</dbReference>
<sequence>MGHSTCYGDTSESDWRSRGWYRPRRNYPSQSQSQNAFGIRTGAFENQKPETSSRRNQGSFGNSFNQRQTSSPFGDLGQKYQTQNEGTSYNQNSKRNPFQSNGLQSQTTSFGTNNAQNYQNGKTFGAKNSGSSLENDFNSNAQIRNLFETSFSNSKLNYAQNIQNQNSFGFGVQPRNQNSFRTSKNQNSFGNSFMQNTQNQNAFRANYNQQAQTQNSFLSYQNAQSQSAFGSYSQSAQRQSTFGSSFAQNPFPYQNVTNNFNIGSFGRGENIFKGPDYLPPYIAPGYLPSKDPTTTTRRPFYTTTTTRRPFYTTSTTRRPFYTTTTTRRPYYTTTTTRRPFYTTSATTTTRRPFITTTHSSAQPAMAMSVPLELEDEPTTPKPSTPFYEESSTLDELKFTGLNEVDPASAMRVPLELEDEPTTPKPSTPFDEESSTLDEMKVTRLNQVAPAMAMRVSPEPEPDPTPITTTTTTPRPTTTTTTTPPPTTTTTTTTPRPTTTTTTITTTPRPTTTTTTTTTPRPTTTTTTTTTPRPTTTTTTTTPRPTTTTTTTTTPRPTTTTTTTTTTPRPTTTTTTTTTPRPTTTTTTTTTPRPTTTTTTTTTTPRPTTTTTTTTTPRPTTTTTTTTTPRPTTTTTTTPRPTTTTTTTTSPTTTTPASTTPDPNRMLVEETPKTTTTKVPPFNLYKAPKYLPPENTTSVPPSPAMAVPVPSEPECDPLDPKTYPYPLVIGIDERAAQDPCTYVPVRTTTKKPFVGPGYLPPVAARVGRSPKTLRLGDVEGARPVWHVGLYTKTTAPYKQICGGSIVRMDVVITAAHCVWNDDTLLEPAENYAVGGNKIYRPWTEPHDKRAQQSDIREIIVPPRYRGGKTSFQDDIAILRLVTPFSYARGLRPVCVSFDDDFDAEQLSEGNSGTRLVAATSCGSRPRSHLWPPVAAMPLVAACSVAATGGHNVRGPLEPTQWHTATAAFALVVAGWGYTDDIGSPTQFLLWLELPYVDIEKCIAGADDAFLKYITSDKICAGENHTGKALCKGDSGGGLVFWHSEGDLVTPYLRGVASASARADNKECNVNVVGGFTQVTAHRRFLQQHVPDIDQNCRYHYFN</sequence>
<accession>A0ACC0JS27</accession>
<keyword evidence="2" id="KW-1185">Reference proteome</keyword>
<proteinExistence type="predicted"/>
<organism evidence="1 2">
    <name type="scientific">Choristoneura fumiferana</name>
    <name type="common">Spruce budworm moth</name>
    <name type="synonym">Archips fumiferana</name>
    <dbReference type="NCBI Taxonomy" id="7141"/>
    <lineage>
        <taxon>Eukaryota</taxon>
        <taxon>Metazoa</taxon>
        <taxon>Ecdysozoa</taxon>
        <taxon>Arthropoda</taxon>
        <taxon>Hexapoda</taxon>
        <taxon>Insecta</taxon>
        <taxon>Pterygota</taxon>
        <taxon>Neoptera</taxon>
        <taxon>Endopterygota</taxon>
        <taxon>Lepidoptera</taxon>
        <taxon>Glossata</taxon>
        <taxon>Ditrysia</taxon>
        <taxon>Tortricoidea</taxon>
        <taxon>Tortricidae</taxon>
        <taxon>Tortricinae</taxon>
        <taxon>Choristoneura</taxon>
    </lineage>
</organism>
<gene>
    <name evidence="1" type="ORF">MSG28_014530</name>
</gene>